<dbReference type="AlphaFoldDB" id="A0A2M6XD03"/>
<dbReference type="EMBL" id="PEYO01000016">
    <property type="protein sequence ID" value="PIU03516.1"/>
    <property type="molecule type" value="Genomic_DNA"/>
</dbReference>
<organism evidence="1 2">
    <name type="scientific">Candidatus Shapirobacteria bacterium CG08_land_8_20_14_0_20_39_18</name>
    <dbReference type="NCBI Taxonomy" id="1974883"/>
    <lineage>
        <taxon>Bacteria</taxon>
        <taxon>Candidatus Shapironibacteriota</taxon>
    </lineage>
</organism>
<evidence type="ECO:0000313" key="2">
    <source>
        <dbReference type="Proteomes" id="UP000228996"/>
    </source>
</evidence>
<comment type="caution">
    <text evidence="1">The sequence shown here is derived from an EMBL/GenBank/DDBJ whole genome shotgun (WGS) entry which is preliminary data.</text>
</comment>
<dbReference type="Proteomes" id="UP000228996">
    <property type="component" value="Unassembled WGS sequence"/>
</dbReference>
<evidence type="ECO:0000313" key="1">
    <source>
        <dbReference type="EMBL" id="PIU03516.1"/>
    </source>
</evidence>
<reference evidence="2" key="1">
    <citation type="submission" date="2017-09" db="EMBL/GenBank/DDBJ databases">
        <title>Depth-based differentiation of microbial function through sediment-hosted aquifers and enrichment of novel symbionts in the deep terrestrial subsurface.</title>
        <authorList>
            <person name="Probst A.J."/>
            <person name="Ladd B."/>
            <person name="Jarett J.K."/>
            <person name="Geller-Mcgrath D.E."/>
            <person name="Sieber C.M.K."/>
            <person name="Emerson J.B."/>
            <person name="Anantharaman K."/>
            <person name="Thomas B.C."/>
            <person name="Malmstrom R."/>
            <person name="Stieglmeier M."/>
            <person name="Klingl A."/>
            <person name="Woyke T."/>
            <person name="Ryan C.M."/>
            <person name="Banfield J.F."/>
        </authorList>
    </citation>
    <scope>NUCLEOTIDE SEQUENCE [LARGE SCALE GENOMIC DNA]</scope>
</reference>
<name>A0A2M6XD03_9BACT</name>
<accession>A0A2M6XD03</accession>
<proteinExistence type="predicted"/>
<protein>
    <submittedName>
        <fullName evidence="1">Uncharacterized protein</fullName>
    </submittedName>
</protein>
<sequence length="234" mass="26871">MAKSIQRIKAREMRSRGESVIGISRELNISKSTASLWVRDLILSVEQLERLRGNSIKGAELGRLRSALMQKEKRRVLLESSKQEGIKLLNNLTPREFLIAGLALYWGEGAKKTREVEFCNSDPVLIRFMISWIKKCFKIENSDLSCYVGINELHRSREKLVMGYWSKETKIPLTQFRKTSFKKVKNKKVYANFNEHYGTLSVKVLKPARIYYKIIGEIEGLAVNGLSDTGEIIK</sequence>
<gene>
    <name evidence="1" type="ORF">COT44_02720</name>
</gene>